<dbReference type="PANTHER" id="PTHR33824">
    <property type="entry name" value="POLYKETIDE CYCLASE/DEHYDRASE AND LIPID TRANSPORT SUPERFAMILY PROTEIN"/>
    <property type="match status" value="1"/>
</dbReference>
<reference evidence="3 4" key="1">
    <citation type="submission" date="2018-08" db="EMBL/GenBank/DDBJ databases">
        <authorList>
            <person name="Ferrada E.E."/>
            <person name="Latorre B.A."/>
        </authorList>
    </citation>
    <scope>NUCLEOTIDE SEQUENCE [LARGE SCALE GENOMIC DNA]</scope>
    <source>
        <strain evidence="3 4">VK-A60T</strain>
    </source>
</reference>
<dbReference type="CDD" id="cd07817">
    <property type="entry name" value="SRPBCC_8"/>
    <property type="match status" value="1"/>
</dbReference>
<dbReference type="InterPro" id="IPR023393">
    <property type="entry name" value="START-like_dom_sf"/>
</dbReference>
<evidence type="ECO:0000313" key="4">
    <source>
        <dbReference type="Proteomes" id="UP000259636"/>
    </source>
</evidence>
<feature type="domain" description="Coenzyme Q-binding protein COQ10 START" evidence="2">
    <location>
        <begin position="10"/>
        <end position="116"/>
    </location>
</feature>
<proteinExistence type="predicted"/>
<evidence type="ECO:0000256" key="1">
    <source>
        <dbReference type="SAM" id="MobiDB-lite"/>
    </source>
</evidence>
<dbReference type="Proteomes" id="UP000259636">
    <property type="component" value="Chromosome"/>
</dbReference>
<dbReference type="Pfam" id="PF03364">
    <property type="entry name" value="Polyketide_cyc"/>
    <property type="match status" value="1"/>
</dbReference>
<dbReference type="RefSeq" id="WP_117348585.1">
    <property type="nucleotide sequence ID" value="NZ_CP031742.1"/>
</dbReference>
<dbReference type="GeneID" id="300113084"/>
<name>A0A385D5C9_9ACTN</name>
<dbReference type="SUPFAM" id="SSF55961">
    <property type="entry name" value="Bet v1-like"/>
    <property type="match status" value="1"/>
</dbReference>
<dbReference type="PANTHER" id="PTHR33824:SF7">
    <property type="entry name" value="POLYKETIDE CYCLASE_DEHYDRASE AND LIPID TRANSPORT SUPERFAMILY PROTEIN"/>
    <property type="match status" value="1"/>
</dbReference>
<accession>A0A385D5C9</accession>
<dbReference type="Gene3D" id="3.30.530.20">
    <property type="match status" value="1"/>
</dbReference>
<sequence>MKTIENTVAVSVPLRTAYDQWTQFETFPRFMSGVKRVRQQTCSVSVWVVGAGPLRQEFTVEVLEQVPDTHLVWRTLDRGDLPRGEVRFRALADDSTEVALLVELGGWNLAGALGAVPGVAGRILHRELTRFKAFVEGLGEATAGWRGTIHDGHVQPGMPEEAKSPTPTWPMG</sequence>
<organism evidence="3 4">
    <name type="scientific">Streptomyces koyangensis</name>
    <dbReference type="NCBI Taxonomy" id="188770"/>
    <lineage>
        <taxon>Bacteria</taxon>
        <taxon>Bacillati</taxon>
        <taxon>Actinomycetota</taxon>
        <taxon>Actinomycetes</taxon>
        <taxon>Kitasatosporales</taxon>
        <taxon>Streptomycetaceae</taxon>
        <taxon>Streptomyces</taxon>
        <taxon>Streptomyces aurantiacus group</taxon>
    </lineage>
</organism>
<dbReference type="InterPro" id="IPR005031">
    <property type="entry name" value="COQ10_START"/>
</dbReference>
<evidence type="ECO:0000259" key="2">
    <source>
        <dbReference type="Pfam" id="PF03364"/>
    </source>
</evidence>
<feature type="region of interest" description="Disordered" evidence="1">
    <location>
        <begin position="146"/>
        <end position="172"/>
    </location>
</feature>
<dbReference type="EMBL" id="CP031742">
    <property type="protein sequence ID" value="AXQ53583.1"/>
    <property type="molecule type" value="Genomic_DNA"/>
</dbReference>
<protein>
    <submittedName>
        <fullName evidence="3">SRPBCC family protein</fullName>
    </submittedName>
</protein>
<dbReference type="KEGG" id="sky:D0C37_02425"/>
<dbReference type="AlphaFoldDB" id="A0A385D5C9"/>
<dbReference type="InterPro" id="IPR047137">
    <property type="entry name" value="ORF3"/>
</dbReference>
<evidence type="ECO:0000313" key="3">
    <source>
        <dbReference type="EMBL" id="AXQ53583.1"/>
    </source>
</evidence>
<gene>
    <name evidence="3" type="ORF">D0C37_02425</name>
</gene>